<dbReference type="InterPro" id="IPR007278">
    <property type="entry name" value="DUF397"/>
</dbReference>
<keyword evidence="3" id="KW-1185">Reference proteome</keyword>
<sequence>MKTGWHKSTKSSGANCVEIRREGDQVFMRDTKDRSGPVLAFDVDTFRAFIADLKEDRSDLPAHGSD</sequence>
<evidence type="ECO:0000259" key="1">
    <source>
        <dbReference type="Pfam" id="PF04149"/>
    </source>
</evidence>
<evidence type="ECO:0000313" key="3">
    <source>
        <dbReference type="Proteomes" id="UP000598996"/>
    </source>
</evidence>
<comment type="caution">
    <text evidence="2">The sequence shown here is derived from an EMBL/GenBank/DDBJ whole genome shotgun (WGS) entry which is preliminary data.</text>
</comment>
<gene>
    <name evidence="2" type="ORF">JKJ07_39415</name>
</gene>
<dbReference type="EMBL" id="JAENHO010000014">
    <property type="protein sequence ID" value="MBL7260381.1"/>
    <property type="molecule type" value="Genomic_DNA"/>
</dbReference>
<accession>A0ABS1W0W8</accession>
<evidence type="ECO:0000313" key="2">
    <source>
        <dbReference type="EMBL" id="MBL7260381.1"/>
    </source>
</evidence>
<name>A0ABS1W0W8_9ACTN</name>
<protein>
    <submittedName>
        <fullName evidence="2">DUF397 domain-containing protein</fullName>
    </submittedName>
</protein>
<feature type="domain" description="DUF397" evidence="1">
    <location>
        <begin position="4"/>
        <end position="54"/>
    </location>
</feature>
<reference evidence="2 3" key="1">
    <citation type="submission" date="2021-01" db="EMBL/GenBank/DDBJ databases">
        <title>Actinoplanes sp. nov. LDG1-01 isolated from lichen.</title>
        <authorList>
            <person name="Saeng-In P."/>
            <person name="Phongsopitanun W."/>
            <person name="Kanchanasin P."/>
            <person name="Yuki M."/>
            <person name="Kudo T."/>
            <person name="Ohkuma M."/>
            <person name="Tanasupawat S."/>
        </authorList>
    </citation>
    <scope>NUCLEOTIDE SEQUENCE [LARGE SCALE GENOMIC DNA]</scope>
    <source>
        <strain evidence="2 3">LDG1-01</strain>
    </source>
</reference>
<proteinExistence type="predicted"/>
<dbReference type="Pfam" id="PF04149">
    <property type="entry name" value="DUF397"/>
    <property type="match status" value="1"/>
</dbReference>
<organism evidence="2 3">
    <name type="scientific">Paractinoplanes lichenicola</name>
    <dbReference type="NCBI Taxonomy" id="2802976"/>
    <lineage>
        <taxon>Bacteria</taxon>
        <taxon>Bacillati</taxon>
        <taxon>Actinomycetota</taxon>
        <taxon>Actinomycetes</taxon>
        <taxon>Micromonosporales</taxon>
        <taxon>Micromonosporaceae</taxon>
        <taxon>Paractinoplanes</taxon>
    </lineage>
</organism>
<dbReference type="Proteomes" id="UP000598996">
    <property type="component" value="Unassembled WGS sequence"/>
</dbReference>